<evidence type="ECO:0000313" key="3">
    <source>
        <dbReference type="EnsemblMetazoa" id="HelroP178507"/>
    </source>
</evidence>
<dbReference type="Proteomes" id="UP000015101">
    <property type="component" value="Unassembled WGS sequence"/>
</dbReference>
<evidence type="ECO:0000313" key="2">
    <source>
        <dbReference type="EMBL" id="ESN97058.1"/>
    </source>
</evidence>
<feature type="chain" id="PRO_5010980535" description="Protein sleepless" evidence="1">
    <location>
        <begin position="22"/>
        <end position="167"/>
    </location>
</feature>
<dbReference type="EMBL" id="KB097456">
    <property type="protein sequence ID" value="ESN97058.1"/>
    <property type="molecule type" value="Genomic_DNA"/>
</dbReference>
<dbReference type="CTD" id="20206799"/>
<keyword evidence="1" id="KW-0732">Signal</keyword>
<gene>
    <name evidence="3" type="primary">20206799</name>
    <name evidence="2" type="ORF">HELRODRAFT_178507</name>
</gene>
<sequence length="167" mass="18250">MTNGILRLVFVALIARRDVFSLKCYSCDSNINPSCGRQFDSTKVDSCSGNFCWINETWKGAASYPPPADVSITSIRACANSSSIYFMVNTNNGVYYTETCSDRDYCNGPPPSSSNSSIPMSCYFCSGDGCSVPLANMAKCNGPSCYKEVSNSKAYIQKNPNDYNDKE</sequence>
<dbReference type="HOGENOM" id="CLU_1596315_0_0_1"/>
<organism evidence="3 4">
    <name type="scientific">Helobdella robusta</name>
    <name type="common">Californian leech</name>
    <dbReference type="NCBI Taxonomy" id="6412"/>
    <lineage>
        <taxon>Eukaryota</taxon>
        <taxon>Metazoa</taxon>
        <taxon>Spiralia</taxon>
        <taxon>Lophotrochozoa</taxon>
        <taxon>Annelida</taxon>
        <taxon>Clitellata</taxon>
        <taxon>Hirudinea</taxon>
        <taxon>Rhynchobdellida</taxon>
        <taxon>Glossiphoniidae</taxon>
        <taxon>Helobdella</taxon>
    </lineage>
</organism>
<dbReference type="EMBL" id="AMQM01006459">
    <property type="status" value="NOT_ANNOTATED_CDS"/>
    <property type="molecule type" value="Genomic_DNA"/>
</dbReference>
<reference evidence="4" key="1">
    <citation type="submission" date="2012-12" db="EMBL/GenBank/DDBJ databases">
        <authorList>
            <person name="Hellsten U."/>
            <person name="Grimwood J."/>
            <person name="Chapman J.A."/>
            <person name="Shapiro H."/>
            <person name="Aerts A."/>
            <person name="Otillar R.P."/>
            <person name="Terry A.Y."/>
            <person name="Boore J.L."/>
            <person name="Simakov O."/>
            <person name="Marletaz F."/>
            <person name="Cho S.-J."/>
            <person name="Edsinger-Gonzales E."/>
            <person name="Havlak P."/>
            <person name="Kuo D.-H."/>
            <person name="Larsson T."/>
            <person name="Lv J."/>
            <person name="Arendt D."/>
            <person name="Savage R."/>
            <person name="Osoegawa K."/>
            <person name="de Jong P."/>
            <person name="Lindberg D.R."/>
            <person name="Seaver E.C."/>
            <person name="Weisblat D.A."/>
            <person name="Putnam N.H."/>
            <person name="Grigoriev I.V."/>
            <person name="Rokhsar D.S."/>
        </authorList>
    </citation>
    <scope>NUCLEOTIDE SEQUENCE</scope>
</reference>
<evidence type="ECO:0008006" key="5">
    <source>
        <dbReference type="Google" id="ProtNLM"/>
    </source>
</evidence>
<evidence type="ECO:0000313" key="4">
    <source>
        <dbReference type="Proteomes" id="UP000015101"/>
    </source>
</evidence>
<accession>T1FDA0</accession>
<dbReference type="RefSeq" id="XP_009024842.1">
    <property type="nucleotide sequence ID" value="XM_009026594.1"/>
</dbReference>
<dbReference type="GeneID" id="20206799"/>
<protein>
    <recommendedName>
        <fullName evidence="5">Protein sleepless</fullName>
    </recommendedName>
</protein>
<evidence type="ECO:0000256" key="1">
    <source>
        <dbReference type="SAM" id="SignalP"/>
    </source>
</evidence>
<dbReference type="AlphaFoldDB" id="T1FDA0"/>
<dbReference type="EnsemblMetazoa" id="HelroT178507">
    <property type="protein sequence ID" value="HelroP178507"/>
    <property type="gene ID" value="HelroG178507"/>
</dbReference>
<feature type="signal peptide" evidence="1">
    <location>
        <begin position="1"/>
        <end position="21"/>
    </location>
</feature>
<keyword evidence="4" id="KW-1185">Reference proteome</keyword>
<dbReference type="KEGG" id="hro:HELRODRAFT_178507"/>
<reference evidence="3" key="3">
    <citation type="submission" date="2015-06" db="UniProtKB">
        <authorList>
            <consortium name="EnsemblMetazoa"/>
        </authorList>
    </citation>
    <scope>IDENTIFICATION</scope>
</reference>
<name>T1FDA0_HELRO</name>
<dbReference type="InParanoid" id="T1FDA0"/>
<reference evidence="2 4" key="2">
    <citation type="journal article" date="2013" name="Nature">
        <title>Insights into bilaterian evolution from three spiralian genomes.</title>
        <authorList>
            <person name="Simakov O."/>
            <person name="Marletaz F."/>
            <person name="Cho S.J."/>
            <person name="Edsinger-Gonzales E."/>
            <person name="Havlak P."/>
            <person name="Hellsten U."/>
            <person name="Kuo D.H."/>
            <person name="Larsson T."/>
            <person name="Lv J."/>
            <person name="Arendt D."/>
            <person name="Savage R."/>
            <person name="Osoegawa K."/>
            <person name="de Jong P."/>
            <person name="Grimwood J."/>
            <person name="Chapman J.A."/>
            <person name="Shapiro H."/>
            <person name="Aerts A."/>
            <person name="Otillar R.P."/>
            <person name="Terry A.Y."/>
            <person name="Boore J.L."/>
            <person name="Grigoriev I.V."/>
            <person name="Lindberg D.R."/>
            <person name="Seaver E.C."/>
            <person name="Weisblat D.A."/>
            <person name="Putnam N.H."/>
            <person name="Rokhsar D.S."/>
        </authorList>
    </citation>
    <scope>NUCLEOTIDE SEQUENCE</scope>
</reference>
<proteinExistence type="predicted"/>